<proteinExistence type="predicted"/>
<protein>
    <recommendedName>
        <fullName evidence="3">SRPBCC domain-containing protein</fullName>
    </recommendedName>
</protein>
<evidence type="ECO:0008006" key="3">
    <source>
        <dbReference type="Google" id="ProtNLM"/>
    </source>
</evidence>
<organism evidence="1 2">
    <name type="scientific">[Candida] anglica</name>
    <dbReference type="NCBI Taxonomy" id="148631"/>
    <lineage>
        <taxon>Eukaryota</taxon>
        <taxon>Fungi</taxon>
        <taxon>Dikarya</taxon>
        <taxon>Ascomycota</taxon>
        <taxon>Saccharomycotina</taxon>
        <taxon>Pichiomycetes</taxon>
        <taxon>Debaryomycetaceae</taxon>
        <taxon>Kurtzmaniella</taxon>
    </lineage>
</organism>
<dbReference type="EMBL" id="OZ004258">
    <property type="protein sequence ID" value="CAK7911478.1"/>
    <property type="molecule type" value="Genomic_DNA"/>
</dbReference>
<evidence type="ECO:0000313" key="1">
    <source>
        <dbReference type="EMBL" id="CAK7911478.1"/>
    </source>
</evidence>
<dbReference type="SUPFAM" id="SSF55961">
    <property type="entry name" value="Bet v1-like"/>
    <property type="match status" value="1"/>
</dbReference>
<dbReference type="CDD" id="cd07822">
    <property type="entry name" value="SRPBCC_4"/>
    <property type="match status" value="1"/>
</dbReference>
<accession>A0ABP0EG79</accession>
<evidence type="ECO:0000313" key="2">
    <source>
        <dbReference type="Proteomes" id="UP001497600"/>
    </source>
</evidence>
<dbReference type="Proteomes" id="UP001497600">
    <property type="component" value="Chromosome F"/>
</dbReference>
<name>A0ABP0EG79_9ASCO</name>
<keyword evidence="2" id="KW-1185">Reference proteome</keyword>
<dbReference type="Gene3D" id="3.30.530.20">
    <property type="match status" value="1"/>
</dbReference>
<dbReference type="PANTHER" id="PTHR36166">
    <property type="entry name" value="CHROMOSOME 9, WHOLE GENOME SHOTGUN SEQUENCE"/>
    <property type="match status" value="1"/>
</dbReference>
<sequence>MSINTEIIINAPIERVTKTFFDFPNHKNWNPFFNSIEVLDGKSLQVGSQLKVEIQLPNRSPQTFKPYVTELTAQSLKWKGTLLFEFIASGVHSFQFIPLTIDNKQVTKVIQSEQFIGIFFALATGIIKESESQFKKLNEALKREVEE</sequence>
<dbReference type="PANTHER" id="PTHR36166:SF1">
    <property type="entry name" value="SRPBCC DOMAIN-CONTAINING PROTEIN"/>
    <property type="match status" value="1"/>
</dbReference>
<gene>
    <name evidence="1" type="ORF">CAAN4_F02630</name>
</gene>
<reference evidence="1 2" key="1">
    <citation type="submission" date="2024-01" db="EMBL/GenBank/DDBJ databases">
        <authorList>
            <consortium name="Genoscope - CEA"/>
            <person name="William W."/>
        </authorList>
    </citation>
    <scope>NUCLEOTIDE SEQUENCE [LARGE SCALE GENOMIC DNA]</scope>
    <source>
        <strain evidence="1 2">29B2s-10</strain>
    </source>
</reference>
<dbReference type="InterPro" id="IPR019587">
    <property type="entry name" value="Polyketide_cyclase/dehydratase"/>
</dbReference>
<dbReference type="InterPro" id="IPR023393">
    <property type="entry name" value="START-like_dom_sf"/>
</dbReference>
<dbReference type="Pfam" id="PF10604">
    <property type="entry name" value="Polyketide_cyc2"/>
    <property type="match status" value="1"/>
</dbReference>